<dbReference type="GO" id="GO:1901135">
    <property type="term" value="P:carbohydrate derivative metabolic process"/>
    <property type="evidence" value="ECO:0007669"/>
    <property type="project" value="InterPro"/>
</dbReference>
<dbReference type="AlphaFoldDB" id="A0A329MNP1"/>
<feature type="domain" description="SIS" evidence="1">
    <location>
        <begin position="29"/>
        <end position="210"/>
    </location>
</feature>
<dbReference type="EMBL" id="QMFB01000006">
    <property type="protein sequence ID" value="RAV21098.1"/>
    <property type="molecule type" value="Genomic_DNA"/>
</dbReference>
<dbReference type="Proteomes" id="UP000250369">
    <property type="component" value="Unassembled WGS sequence"/>
</dbReference>
<keyword evidence="3" id="KW-1185">Reference proteome</keyword>
<dbReference type="Pfam" id="PF13580">
    <property type="entry name" value="SIS_2"/>
    <property type="match status" value="1"/>
</dbReference>
<dbReference type="GO" id="GO:0016853">
    <property type="term" value="F:isomerase activity"/>
    <property type="evidence" value="ECO:0007669"/>
    <property type="project" value="UniProtKB-KW"/>
</dbReference>
<dbReference type="CDD" id="cd05006">
    <property type="entry name" value="SIS_GmhA"/>
    <property type="match status" value="1"/>
</dbReference>
<gene>
    <name evidence="2" type="ORF">DQG23_12455</name>
</gene>
<dbReference type="InterPro" id="IPR046348">
    <property type="entry name" value="SIS_dom_sf"/>
</dbReference>
<dbReference type="GO" id="GO:0097367">
    <property type="term" value="F:carbohydrate derivative binding"/>
    <property type="evidence" value="ECO:0007669"/>
    <property type="project" value="InterPro"/>
</dbReference>
<dbReference type="Gene3D" id="3.40.50.10490">
    <property type="entry name" value="Glucose-6-phosphate isomerase like protein, domain 1"/>
    <property type="match status" value="1"/>
</dbReference>
<dbReference type="InterPro" id="IPR035461">
    <property type="entry name" value="GmhA/DiaA"/>
</dbReference>
<reference evidence="2 3" key="1">
    <citation type="journal article" date="2009" name="Int. J. Syst. Evol. Microbiol.">
        <title>Paenibacillus contaminans sp. nov., isolated from a contaminated laboratory plate.</title>
        <authorList>
            <person name="Chou J.H."/>
            <person name="Lee J.H."/>
            <person name="Lin M.C."/>
            <person name="Chang P.S."/>
            <person name="Arun A.B."/>
            <person name="Young C.C."/>
            <person name="Chen W.M."/>
        </authorList>
    </citation>
    <scope>NUCLEOTIDE SEQUENCE [LARGE SCALE GENOMIC DNA]</scope>
    <source>
        <strain evidence="2 3">CKOBP-6</strain>
    </source>
</reference>
<dbReference type="InterPro" id="IPR050099">
    <property type="entry name" value="SIS_GmhA/DiaA_subfam"/>
</dbReference>
<evidence type="ECO:0000259" key="1">
    <source>
        <dbReference type="PROSITE" id="PS51464"/>
    </source>
</evidence>
<dbReference type="InterPro" id="IPR001347">
    <property type="entry name" value="SIS_dom"/>
</dbReference>
<name>A0A329MNP1_9BACL</name>
<comment type="caution">
    <text evidence="2">The sequence shown here is derived from an EMBL/GenBank/DDBJ whole genome shotgun (WGS) entry which is preliminary data.</text>
</comment>
<evidence type="ECO:0000313" key="3">
    <source>
        <dbReference type="Proteomes" id="UP000250369"/>
    </source>
</evidence>
<dbReference type="PROSITE" id="PS51464">
    <property type="entry name" value="SIS"/>
    <property type="match status" value="1"/>
</dbReference>
<dbReference type="SUPFAM" id="SSF53697">
    <property type="entry name" value="SIS domain"/>
    <property type="match status" value="1"/>
</dbReference>
<protein>
    <submittedName>
        <fullName evidence="2">Phosphoheptose isomerase</fullName>
    </submittedName>
</protein>
<sequence length="216" mass="23772">MQPAWKQLITKYPELGQCRDDIEQAFFRLKETYRNGGKTLICGNGGSSSDGEHIVGELMKGFMSPRLLGAEERARFTSLYPEEGEYIADRLQGALPAISLSSHTAFLTAYANDVSADMIYAQQVYGYGRRGDTLIGISTSGNSRNVVLAVKTAKAMGLSAIGLTGKSGGMLKSLCDVTICVPWERTPDIQERHLPIYHALCIMLEEEFFPCRTETC</sequence>
<accession>A0A329MNP1</accession>
<dbReference type="OrthoDB" id="9781311at2"/>
<dbReference type="PANTHER" id="PTHR30390">
    <property type="entry name" value="SEDOHEPTULOSE 7-PHOSPHATE ISOMERASE / DNAA INITIATOR-ASSOCIATING FACTOR FOR REPLICATION INITIATION"/>
    <property type="match status" value="1"/>
</dbReference>
<dbReference type="RefSeq" id="WP_113031380.1">
    <property type="nucleotide sequence ID" value="NZ_QMFB01000006.1"/>
</dbReference>
<proteinExistence type="predicted"/>
<keyword evidence="2" id="KW-0413">Isomerase</keyword>
<evidence type="ECO:0000313" key="2">
    <source>
        <dbReference type="EMBL" id="RAV21098.1"/>
    </source>
</evidence>
<organism evidence="2 3">
    <name type="scientific">Paenibacillus contaminans</name>
    <dbReference type="NCBI Taxonomy" id="450362"/>
    <lineage>
        <taxon>Bacteria</taxon>
        <taxon>Bacillati</taxon>
        <taxon>Bacillota</taxon>
        <taxon>Bacilli</taxon>
        <taxon>Bacillales</taxon>
        <taxon>Paenibacillaceae</taxon>
        <taxon>Paenibacillus</taxon>
    </lineage>
</organism>